<feature type="signal peptide" evidence="7">
    <location>
        <begin position="1"/>
        <end position="27"/>
    </location>
</feature>
<dbReference type="FunFam" id="1.20.140.40:FF:000006">
    <property type="entry name" value="Pectinesterase inhibitor 3"/>
    <property type="match status" value="1"/>
</dbReference>
<evidence type="ECO:0000256" key="5">
    <source>
        <dbReference type="ARBA" id="ARBA00023157"/>
    </source>
</evidence>
<keyword evidence="5" id="KW-1015">Disulfide bond</keyword>
<feature type="domain" description="Pectinesterase inhibitor" evidence="8">
    <location>
        <begin position="31"/>
        <end position="190"/>
    </location>
</feature>
<dbReference type="AlphaFoldDB" id="A0AAN9N3M5"/>
<evidence type="ECO:0000256" key="1">
    <source>
        <dbReference type="ARBA" id="ARBA00004271"/>
    </source>
</evidence>
<dbReference type="Proteomes" id="UP001367508">
    <property type="component" value="Unassembled WGS sequence"/>
</dbReference>
<dbReference type="EMBL" id="JAYMYQ010000001">
    <property type="protein sequence ID" value="KAK7363337.1"/>
    <property type="molecule type" value="Genomic_DNA"/>
</dbReference>
<keyword evidence="3" id="KW-0964">Secreted</keyword>
<dbReference type="InterPro" id="IPR006501">
    <property type="entry name" value="Pectinesterase_inhib_dom"/>
</dbReference>
<dbReference type="GO" id="GO:0004857">
    <property type="term" value="F:enzyme inhibitor activity"/>
    <property type="evidence" value="ECO:0007669"/>
    <property type="project" value="InterPro"/>
</dbReference>
<proteinExistence type="inferred from homology"/>
<name>A0AAN9N3M5_CANGL</name>
<evidence type="ECO:0000259" key="8">
    <source>
        <dbReference type="SMART" id="SM00856"/>
    </source>
</evidence>
<comment type="similarity">
    <text evidence="6">Belongs to the PMEI family.</text>
</comment>
<reference evidence="9 10" key="1">
    <citation type="submission" date="2024-01" db="EMBL/GenBank/DDBJ databases">
        <title>The genomes of 5 underutilized Papilionoideae crops provide insights into root nodulation and disease resistanc.</title>
        <authorList>
            <person name="Jiang F."/>
        </authorList>
    </citation>
    <scope>NUCLEOTIDE SEQUENCE [LARGE SCALE GENOMIC DNA]</scope>
    <source>
        <strain evidence="9">LVBAO_FW01</strain>
        <tissue evidence="9">Leaves</tissue>
    </source>
</reference>
<evidence type="ECO:0000256" key="7">
    <source>
        <dbReference type="SAM" id="SignalP"/>
    </source>
</evidence>
<dbReference type="CDD" id="cd15798">
    <property type="entry name" value="PMEI-like_3"/>
    <property type="match status" value="1"/>
</dbReference>
<dbReference type="Gene3D" id="1.20.140.40">
    <property type="entry name" value="Invertase/pectin methylesterase inhibitor family protein"/>
    <property type="match status" value="1"/>
</dbReference>
<comment type="subcellular location">
    <subcellularLocation>
        <location evidence="1">Secreted</location>
        <location evidence="1">Extracellular space</location>
        <location evidence="1">Apoplast</location>
    </subcellularLocation>
</comment>
<dbReference type="NCBIfam" id="TIGR01614">
    <property type="entry name" value="PME_inhib"/>
    <property type="match status" value="1"/>
</dbReference>
<evidence type="ECO:0000256" key="3">
    <source>
        <dbReference type="ARBA" id="ARBA00022525"/>
    </source>
</evidence>
<accession>A0AAN9N3M5</accession>
<evidence type="ECO:0000313" key="10">
    <source>
        <dbReference type="Proteomes" id="UP001367508"/>
    </source>
</evidence>
<dbReference type="Pfam" id="PF04043">
    <property type="entry name" value="PMEI"/>
    <property type="match status" value="1"/>
</dbReference>
<gene>
    <name evidence="9" type="ORF">VNO77_05477</name>
</gene>
<dbReference type="GO" id="GO:0048046">
    <property type="term" value="C:apoplast"/>
    <property type="evidence" value="ECO:0007669"/>
    <property type="project" value="UniProtKB-SubCell"/>
</dbReference>
<dbReference type="PANTHER" id="PTHR31080:SF112">
    <property type="entry name" value="PLANT INVERTASE_PECTIN METHYLESTERASE INHIBITOR"/>
    <property type="match status" value="1"/>
</dbReference>
<keyword evidence="4 7" id="KW-0732">Signal</keyword>
<evidence type="ECO:0000313" key="9">
    <source>
        <dbReference type="EMBL" id="KAK7363337.1"/>
    </source>
</evidence>
<evidence type="ECO:0000256" key="4">
    <source>
        <dbReference type="ARBA" id="ARBA00022729"/>
    </source>
</evidence>
<organism evidence="9 10">
    <name type="scientific">Canavalia gladiata</name>
    <name type="common">Sword bean</name>
    <name type="synonym">Dolichos gladiatus</name>
    <dbReference type="NCBI Taxonomy" id="3824"/>
    <lineage>
        <taxon>Eukaryota</taxon>
        <taxon>Viridiplantae</taxon>
        <taxon>Streptophyta</taxon>
        <taxon>Embryophyta</taxon>
        <taxon>Tracheophyta</taxon>
        <taxon>Spermatophyta</taxon>
        <taxon>Magnoliopsida</taxon>
        <taxon>eudicotyledons</taxon>
        <taxon>Gunneridae</taxon>
        <taxon>Pentapetalae</taxon>
        <taxon>rosids</taxon>
        <taxon>fabids</taxon>
        <taxon>Fabales</taxon>
        <taxon>Fabaceae</taxon>
        <taxon>Papilionoideae</taxon>
        <taxon>50 kb inversion clade</taxon>
        <taxon>NPAAA clade</taxon>
        <taxon>indigoferoid/millettioid clade</taxon>
        <taxon>Phaseoleae</taxon>
        <taxon>Canavalia</taxon>
    </lineage>
</organism>
<sequence length="208" mass="22861">MATHRYNTLSFALSVFFLLLLSPPCAAASRPPRDLLHSSCAQARYPSLCVQTLTNYANPAMKPLDLAQASVKVSLTHARTLFLYLKTLKVQTTSSSGFTKRQRVALSDCVEQISDSVAELSRTLNELQHLRMGTFQWQMNNAQTWASAALTDGDTCLDGLNDGTADGKFKLEVKRRVTDVAMLTSNALYLINRLGDSSTGKPPINSHH</sequence>
<keyword evidence="2" id="KW-0052">Apoplast</keyword>
<dbReference type="SMART" id="SM00856">
    <property type="entry name" value="PMEI"/>
    <property type="match status" value="1"/>
</dbReference>
<dbReference type="PANTHER" id="PTHR31080">
    <property type="entry name" value="PECTINESTERASE INHIBITOR-LIKE"/>
    <property type="match status" value="1"/>
</dbReference>
<comment type="caution">
    <text evidence="9">The sequence shown here is derived from an EMBL/GenBank/DDBJ whole genome shotgun (WGS) entry which is preliminary data.</text>
</comment>
<keyword evidence="10" id="KW-1185">Reference proteome</keyword>
<evidence type="ECO:0000256" key="6">
    <source>
        <dbReference type="ARBA" id="ARBA00038471"/>
    </source>
</evidence>
<evidence type="ECO:0000256" key="2">
    <source>
        <dbReference type="ARBA" id="ARBA00022523"/>
    </source>
</evidence>
<dbReference type="InterPro" id="IPR035513">
    <property type="entry name" value="Invertase/methylesterase_inhib"/>
</dbReference>
<protein>
    <recommendedName>
        <fullName evidence="8">Pectinesterase inhibitor domain-containing protein</fullName>
    </recommendedName>
</protein>
<dbReference type="SUPFAM" id="SSF101148">
    <property type="entry name" value="Plant invertase/pectin methylesterase inhibitor"/>
    <property type="match status" value="1"/>
</dbReference>
<feature type="chain" id="PRO_5043003517" description="Pectinesterase inhibitor domain-containing protein" evidence="7">
    <location>
        <begin position="28"/>
        <end position="208"/>
    </location>
</feature>
<dbReference type="InterPro" id="IPR051955">
    <property type="entry name" value="PME_Inhibitor"/>
</dbReference>